<sequence length="131" mass="14509">MASSDAQVPPPSGYIGSLTPEESATLDKLRSWLVADYTGSALARPPISVVVEGVTITNGTVEDGGQLFRDSMVENFLAEVNDDRALLRFLRARRWVPEKAYESFIQAMAWRRSFGVLSLDDSWGCRPARPF</sequence>
<accession>A0A058Z1F8</accession>
<feature type="domain" description="CRAL/TRIO N-terminal" evidence="1">
    <location>
        <begin position="82"/>
        <end position="107"/>
    </location>
</feature>
<dbReference type="SUPFAM" id="SSF46938">
    <property type="entry name" value="CRAL/TRIO N-terminal domain"/>
    <property type="match status" value="1"/>
</dbReference>
<dbReference type="SMART" id="SM01100">
    <property type="entry name" value="CRAL_TRIO_N"/>
    <property type="match status" value="1"/>
</dbReference>
<dbReference type="AlphaFoldDB" id="A0A058Z1F8"/>
<name>A0A058Z1F8_FONAL</name>
<dbReference type="InterPro" id="IPR011074">
    <property type="entry name" value="CRAL/TRIO_N_dom"/>
</dbReference>
<protein>
    <recommendedName>
        <fullName evidence="1">CRAL/TRIO N-terminal domain-containing protein</fullName>
    </recommendedName>
</protein>
<reference evidence="2" key="1">
    <citation type="submission" date="2013-04" db="EMBL/GenBank/DDBJ databases">
        <title>The Genome Sequence of Fonticula alba ATCC 38817.</title>
        <authorList>
            <consortium name="The Broad Institute Genomics Platform"/>
            <person name="Russ C."/>
            <person name="Cuomo C."/>
            <person name="Burger G."/>
            <person name="Gray M.W."/>
            <person name="Holland P.W.H."/>
            <person name="King N."/>
            <person name="Lang F.B.F."/>
            <person name="Roger A.J."/>
            <person name="Ruiz-Trillo I."/>
            <person name="Brown M."/>
            <person name="Walker B."/>
            <person name="Young S."/>
            <person name="Zeng Q."/>
            <person name="Gargeya S."/>
            <person name="Fitzgerald M."/>
            <person name="Haas B."/>
            <person name="Abouelleil A."/>
            <person name="Allen A.W."/>
            <person name="Alvarado L."/>
            <person name="Arachchi H.M."/>
            <person name="Berlin A.M."/>
            <person name="Chapman S.B."/>
            <person name="Gainer-Dewar J."/>
            <person name="Goldberg J."/>
            <person name="Griggs A."/>
            <person name="Gujja S."/>
            <person name="Hansen M."/>
            <person name="Howarth C."/>
            <person name="Imamovic A."/>
            <person name="Ireland A."/>
            <person name="Larimer J."/>
            <person name="McCowan C."/>
            <person name="Murphy C."/>
            <person name="Pearson M."/>
            <person name="Poon T.W."/>
            <person name="Priest M."/>
            <person name="Roberts A."/>
            <person name="Saif S."/>
            <person name="Shea T."/>
            <person name="Sisk P."/>
            <person name="Sykes S."/>
            <person name="Wortman J."/>
            <person name="Nusbaum C."/>
            <person name="Birren B."/>
        </authorList>
    </citation>
    <scope>NUCLEOTIDE SEQUENCE [LARGE SCALE GENOMIC DNA]</scope>
    <source>
        <strain evidence="2">ATCC 38817</strain>
    </source>
</reference>
<keyword evidence="3" id="KW-1185">Reference proteome</keyword>
<dbReference type="EMBL" id="KB932210">
    <property type="protein sequence ID" value="KCV68085.1"/>
    <property type="molecule type" value="Genomic_DNA"/>
</dbReference>
<dbReference type="RefSeq" id="XP_009497459.1">
    <property type="nucleotide sequence ID" value="XM_009499184.1"/>
</dbReference>
<evidence type="ECO:0000313" key="2">
    <source>
        <dbReference type="EMBL" id="KCV68085.1"/>
    </source>
</evidence>
<dbReference type="Proteomes" id="UP000030693">
    <property type="component" value="Unassembled WGS sequence"/>
</dbReference>
<dbReference type="GeneID" id="20530062"/>
<dbReference type="Gene3D" id="1.10.8.20">
    <property type="entry name" value="N-terminal domain of phosphatidylinositol transfer protein sec14p"/>
    <property type="match status" value="1"/>
</dbReference>
<organism evidence="2">
    <name type="scientific">Fonticula alba</name>
    <name type="common">Slime mold</name>
    <dbReference type="NCBI Taxonomy" id="691883"/>
    <lineage>
        <taxon>Eukaryota</taxon>
        <taxon>Rotosphaerida</taxon>
        <taxon>Fonticulaceae</taxon>
        <taxon>Fonticula</taxon>
    </lineage>
</organism>
<dbReference type="InterPro" id="IPR036273">
    <property type="entry name" value="CRAL/TRIO_N_dom_sf"/>
</dbReference>
<evidence type="ECO:0000313" key="3">
    <source>
        <dbReference type="Proteomes" id="UP000030693"/>
    </source>
</evidence>
<proteinExistence type="predicted"/>
<evidence type="ECO:0000259" key="1">
    <source>
        <dbReference type="SMART" id="SM01100"/>
    </source>
</evidence>
<dbReference type="Pfam" id="PF03765">
    <property type="entry name" value="CRAL_TRIO_N"/>
    <property type="match status" value="1"/>
</dbReference>
<gene>
    <name evidence="2" type="ORF">H696_05337</name>
</gene>